<dbReference type="EMBL" id="AP022560">
    <property type="protein sequence ID" value="BBX04777.1"/>
    <property type="molecule type" value="Genomic_DNA"/>
</dbReference>
<gene>
    <name evidence="2" type="ORF">MMOR_57130</name>
</gene>
<dbReference type="KEGG" id="mmor:MMOR_57130"/>
<accession>A0AAD1HG66</accession>
<sequence>MTTSAWTCQPCAAAARNSSPTRSAPAAHWRPIAPSPRRQHWPQGALSVAYDGADLPTELFAKFSRDFDDPRRDNGRTQMEFEVRFALLSQTPRFPITNFLNLWETNDFVGVLDD</sequence>
<name>A0AAD1HG66_9MYCO</name>
<protein>
    <submittedName>
        <fullName evidence="2">Uncharacterized protein</fullName>
    </submittedName>
</protein>
<evidence type="ECO:0000313" key="3">
    <source>
        <dbReference type="Proteomes" id="UP000466681"/>
    </source>
</evidence>
<proteinExistence type="predicted"/>
<feature type="region of interest" description="Disordered" evidence="1">
    <location>
        <begin position="15"/>
        <end position="40"/>
    </location>
</feature>
<evidence type="ECO:0000256" key="1">
    <source>
        <dbReference type="SAM" id="MobiDB-lite"/>
    </source>
</evidence>
<keyword evidence="3" id="KW-1185">Reference proteome</keyword>
<organism evidence="2 3">
    <name type="scientific">Mycolicibacterium moriokaense</name>
    <dbReference type="NCBI Taxonomy" id="39691"/>
    <lineage>
        <taxon>Bacteria</taxon>
        <taxon>Bacillati</taxon>
        <taxon>Actinomycetota</taxon>
        <taxon>Actinomycetes</taxon>
        <taxon>Mycobacteriales</taxon>
        <taxon>Mycobacteriaceae</taxon>
        <taxon>Mycolicibacterium</taxon>
    </lineage>
</organism>
<dbReference type="AlphaFoldDB" id="A0AAD1HG66"/>
<dbReference type="Proteomes" id="UP000466681">
    <property type="component" value="Chromosome"/>
</dbReference>
<reference evidence="2 3" key="1">
    <citation type="journal article" date="2019" name="Emerg. Microbes Infect.">
        <title>Comprehensive subspecies identification of 175 nontuberculous mycobacteria species based on 7547 genomic profiles.</title>
        <authorList>
            <person name="Matsumoto Y."/>
            <person name="Kinjo T."/>
            <person name="Motooka D."/>
            <person name="Nabeya D."/>
            <person name="Jung N."/>
            <person name="Uechi K."/>
            <person name="Horii T."/>
            <person name="Iida T."/>
            <person name="Fujita J."/>
            <person name="Nakamura S."/>
        </authorList>
    </citation>
    <scope>NUCLEOTIDE SEQUENCE [LARGE SCALE GENOMIC DNA]</scope>
    <source>
        <strain evidence="2 3">JCM 6375</strain>
    </source>
</reference>
<evidence type="ECO:0000313" key="2">
    <source>
        <dbReference type="EMBL" id="BBX04777.1"/>
    </source>
</evidence>